<dbReference type="PROSITE" id="PS51160">
    <property type="entry name" value="ACYLPHOSPHATASE_3"/>
    <property type="match status" value="1"/>
</dbReference>
<dbReference type="InterPro" id="IPR001792">
    <property type="entry name" value="Acylphosphatase-like_dom"/>
</dbReference>
<dbReference type="InterPro" id="IPR017968">
    <property type="entry name" value="Acylphosphatase_CS"/>
</dbReference>
<feature type="active site" evidence="5">
    <location>
        <position position="36"/>
    </location>
</feature>
<keyword evidence="5 6" id="KW-0378">Hydrolase</keyword>
<dbReference type="Pfam" id="PF00708">
    <property type="entry name" value="Acylphosphatase"/>
    <property type="match status" value="1"/>
</dbReference>
<dbReference type="RefSeq" id="WP_110610941.1">
    <property type="nucleotide sequence ID" value="NZ_PDOD01000004.1"/>
</dbReference>
<evidence type="ECO:0000256" key="6">
    <source>
        <dbReference type="RuleBase" id="RU000553"/>
    </source>
</evidence>
<dbReference type="EC" id="3.6.1.7" evidence="2 5"/>
<gene>
    <name evidence="9" type="ORF">CR194_16145</name>
</gene>
<dbReference type="InterPro" id="IPR036046">
    <property type="entry name" value="Acylphosphatase-like_dom_sf"/>
</dbReference>
<evidence type="ECO:0000256" key="1">
    <source>
        <dbReference type="ARBA" id="ARBA00005614"/>
    </source>
</evidence>
<dbReference type="OrthoDB" id="9808093at2"/>
<dbReference type="PROSITE" id="PS00151">
    <property type="entry name" value="ACYLPHOSPHATASE_2"/>
    <property type="match status" value="1"/>
</dbReference>
<evidence type="ECO:0000256" key="5">
    <source>
        <dbReference type="PROSITE-ProRule" id="PRU00520"/>
    </source>
</evidence>
<proteinExistence type="inferred from homology"/>
<dbReference type="AlphaFoldDB" id="A0A323T9L2"/>
<comment type="caution">
    <text evidence="9">The sequence shown here is derived from an EMBL/GenBank/DDBJ whole genome shotgun (WGS) entry which is preliminary data.</text>
</comment>
<accession>A0A323T9L2</accession>
<evidence type="ECO:0000259" key="8">
    <source>
        <dbReference type="PROSITE" id="PS51160"/>
    </source>
</evidence>
<dbReference type="PANTHER" id="PTHR47268:SF4">
    <property type="entry name" value="ACYLPHOSPHATASE"/>
    <property type="match status" value="1"/>
</dbReference>
<evidence type="ECO:0000313" key="9">
    <source>
        <dbReference type="EMBL" id="PYZ92362.1"/>
    </source>
</evidence>
<dbReference type="PANTHER" id="PTHR47268">
    <property type="entry name" value="ACYLPHOSPHATASE"/>
    <property type="match status" value="1"/>
</dbReference>
<dbReference type="Gene3D" id="3.30.70.100">
    <property type="match status" value="1"/>
</dbReference>
<sequence length="90" mass="10169">MKRYHVIVDGRVQGVGFRYHTQLSASERNLTGWVRNKTDGAVELEVQGNTDQINSLLSSLENARFPAKVEKVITKEIETKNNEESFSICS</sequence>
<evidence type="ECO:0000256" key="7">
    <source>
        <dbReference type="RuleBase" id="RU004168"/>
    </source>
</evidence>
<reference evidence="9 10" key="1">
    <citation type="submission" date="2017-10" db="EMBL/GenBank/DDBJ databases">
        <title>Bacillus sp. nov., a halophilic bacterium isolated from a Keqin Lake.</title>
        <authorList>
            <person name="Wang H."/>
        </authorList>
    </citation>
    <scope>NUCLEOTIDE SEQUENCE [LARGE SCALE GENOMIC DNA]</scope>
    <source>
        <strain evidence="9 10">KQ-12</strain>
    </source>
</reference>
<comment type="catalytic activity">
    <reaction evidence="4 5 6">
        <text>an acyl phosphate + H2O = a carboxylate + phosphate + H(+)</text>
        <dbReference type="Rhea" id="RHEA:14965"/>
        <dbReference type="ChEBI" id="CHEBI:15377"/>
        <dbReference type="ChEBI" id="CHEBI:15378"/>
        <dbReference type="ChEBI" id="CHEBI:29067"/>
        <dbReference type="ChEBI" id="CHEBI:43474"/>
        <dbReference type="ChEBI" id="CHEBI:59918"/>
        <dbReference type="EC" id="3.6.1.7"/>
    </reaction>
</comment>
<organism evidence="9 10">
    <name type="scientific">Salipaludibacillus keqinensis</name>
    <dbReference type="NCBI Taxonomy" id="2045207"/>
    <lineage>
        <taxon>Bacteria</taxon>
        <taxon>Bacillati</taxon>
        <taxon>Bacillota</taxon>
        <taxon>Bacilli</taxon>
        <taxon>Bacillales</taxon>
        <taxon>Bacillaceae</taxon>
    </lineage>
</organism>
<evidence type="ECO:0000313" key="10">
    <source>
        <dbReference type="Proteomes" id="UP000248214"/>
    </source>
</evidence>
<dbReference type="PROSITE" id="PS00150">
    <property type="entry name" value="ACYLPHOSPHATASE_1"/>
    <property type="match status" value="1"/>
</dbReference>
<protein>
    <recommendedName>
        <fullName evidence="3 5">Acylphosphatase</fullName>
        <ecNumber evidence="2 5">3.6.1.7</ecNumber>
    </recommendedName>
</protein>
<dbReference type="GO" id="GO:0003998">
    <property type="term" value="F:acylphosphatase activity"/>
    <property type="evidence" value="ECO:0007669"/>
    <property type="project" value="UniProtKB-EC"/>
</dbReference>
<evidence type="ECO:0000256" key="3">
    <source>
        <dbReference type="ARBA" id="ARBA00015991"/>
    </source>
</evidence>
<comment type="similarity">
    <text evidence="1 7">Belongs to the acylphosphatase family.</text>
</comment>
<evidence type="ECO:0000256" key="4">
    <source>
        <dbReference type="ARBA" id="ARBA00047645"/>
    </source>
</evidence>
<name>A0A323T9L2_9BACI</name>
<dbReference type="PRINTS" id="PR00112">
    <property type="entry name" value="ACYLPHPHTASE"/>
</dbReference>
<dbReference type="InterPro" id="IPR020456">
    <property type="entry name" value="Acylphosphatase"/>
</dbReference>
<feature type="domain" description="Acylphosphatase-like" evidence="8">
    <location>
        <begin position="3"/>
        <end position="90"/>
    </location>
</feature>
<feature type="active site" evidence="5">
    <location>
        <position position="18"/>
    </location>
</feature>
<keyword evidence="10" id="KW-1185">Reference proteome</keyword>
<dbReference type="EMBL" id="PDOD01000004">
    <property type="protein sequence ID" value="PYZ92362.1"/>
    <property type="molecule type" value="Genomic_DNA"/>
</dbReference>
<dbReference type="Proteomes" id="UP000248214">
    <property type="component" value="Unassembled WGS sequence"/>
</dbReference>
<evidence type="ECO:0000256" key="2">
    <source>
        <dbReference type="ARBA" id="ARBA00012150"/>
    </source>
</evidence>
<dbReference type="SUPFAM" id="SSF54975">
    <property type="entry name" value="Acylphosphatase/BLUF domain-like"/>
    <property type="match status" value="1"/>
</dbReference>